<evidence type="ECO:0000313" key="3">
    <source>
        <dbReference type="EMBL" id="GAO49371.1"/>
    </source>
</evidence>
<feature type="compositionally biased region" description="Basic and acidic residues" evidence="1">
    <location>
        <begin position="749"/>
        <end position="767"/>
    </location>
</feature>
<dbReference type="InterPro" id="IPR011993">
    <property type="entry name" value="PH-like_dom_sf"/>
</dbReference>
<dbReference type="Proteomes" id="UP000033140">
    <property type="component" value="Unassembled WGS sequence"/>
</dbReference>
<keyword evidence="4" id="KW-1185">Reference proteome</keyword>
<reference evidence="3 4" key="2">
    <citation type="journal article" date="2014" name="J. Gen. Appl. Microbiol.">
        <title>The early diverging ascomycetous budding yeast Saitoella complicata has three histone deacetylases belonging to the Clr6, Hos2, and Rpd3 lineages.</title>
        <authorList>
            <person name="Nishida H."/>
            <person name="Matsumoto T."/>
            <person name="Kondo S."/>
            <person name="Hamamoto M."/>
            <person name="Yoshikawa H."/>
        </authorList>
    </citation>
    <scope>NUCLEOTIDE SEQUENCE [LARGE SCALE GENOMIC DNA]</scope>
    <source>
        <strain evidence="3 4">NRRL Y-17804</strain>
    </source>
</reference>
<comment type="caution">
    <text evidence="3">The sequence shown here is derived from an EMBL/GenBank/DDBJ whole genome shotgun (WGS) entry which is preliminary data.</text>
</comment>
<reference evidence="3 4" key="1">
    <citation type="journal article" date="2011" name="J. Gen. Appl. Microbiol.">
        <title>Draft genome sequencing of the enigmatic yeast Saitoella complicata.</title>
        <authorList>
            <person name="Nishida H."/>
            <person name="Hamamoto M."/>
            <person name="Sugiyama J."/>
        </authorList>
    </citation>
    <scope>NUCLEOTIDE SEQUENCE [LARGE SCALE GENOMIC DNA]</scope>
    <source>
        <strain evidence="3 4">NRRL Y-17804</strain>
    </source>
</reference>
<feature type="region of interest" description="Disordered" evidence="1">
    <location>
        <begin position="741"/>
        <end position="782"/>
    </location>
</feature>
<dbReference type="CDD" id="cd00821">
    <property type="entry name" value="PH"/>
    <property type="match status" value="1"/>
</dbReference>
<reference evidence="3 4" key="3">
    <citation type="journal article" date="2015" name="Genome Announc.">
        <title>Draft Genome Sequence of the Archiascomycetous Yeast Saitoella complicata.</title>
        <authorList>
            <person name="Yamauchi K."/>
            <person name="Kondo S."/>
            <person name="Hamamoto M."/>
            <person name="Takahashi Y."/>
            <person name="Ogura Y."/>
            <person name="Hayashi T."/>
            <person name="Nishida H."/>
        </authorList>
    </citation>
    <scope>NUCLEOTIDE SEQUENCE [LARGE SCALE GENOMIC DNA]</scope>
    <source>
        <strain evidence="3 4">NRRL Y-17804</strain>
    </source>
</reference>
<evidence type="ECO:0000313" key="4">
    <source>
        <dbReference type="Proteomes" id="UP000033140"/>
    </source>
</evidence>
<dbReference type="OMA" id="ISEVHHE"/>
<feature type="domain" description="Meiotic expression up-regulated protein 6 PH" evidence="2">
    <location>
        <begin position="210"/>
        <end position="303"/>
    </location>
</feature>
<dbReference type="SUPFAM" id="SSF50729">
    <property type="entry name" value="PH domain-like"/>
    <property type="match status" value="1"/>
</dbReference>
<organism evidence="3 4">
    <name type="scientific">Saitoella complicata (strain BCRC 22490 / CBS 7301 / JCM 7358 / NBRC 10748 / NRRL Y-17804)</name>
    <dbReference type="NCBI Taxonomy" id="698492"/>
    <lineage>
        <taxon>Eukaryota</taxon>
        <taxon>Fungi</taxon>
        <taxon>Dikarya</taxon>
        <taxon>Ascomycota</taxon>
        <taxon>Taphrinomycotina</taxon>
        <taxon>Taphrinomycotina incertae sedis</taxon>
        <taxon>Saitoella</taxon>
    </lineage>
</organism>
<feature type="region of interest" description="Disordered" evidence="1">
    <location>
        <begin position="335"/>
        <end position="357"/>
    </location>
</feature>
<sequence length="828" mass="88648">MAIPPYDSNRNNFSVTAPIQRYSQSLSFLFHRTTTSVHYLSFFIYQPTTMSAQVEEQPVVAAPVVFEEPVAPVEEVVAVVEEPVVPIALPESTDAAPVVEPATEAQAEAVEPLNAEAVAPVVAKEAAPVAASEEVVDPTEAMAGETIEMAGGWVSYKTSGFIPHMNKRWFYFRDEAYPLGDLNRYLRKNEKKTSILFDPKHQHGKTGSDELKSTVMPQDPNKHVYDNLAHAAVTGKGLLFWSKIKSDTSSPSGIINLADISEVHHEGLTTDRLVLKLAYEKEYHLQVAIPAERHSWIETIKKKVGEAKAARDEVQASFIYKQVLSKLENHTAFKPAANPAAPSGAEEVFSDDEEEAPDAPAIDAIAAPAATEAAPSSPEDKKKLKRGSSILEKLPFMHHKHHEEKKEVAETEQPATVAEETEIAPVDAAEAVETPATEEPVAVRSVEPTAEVAAEAAAVEEPVVEARPTVKEGRRQSFFGKMFNKKEKPEAAPVAEVAPVEEAVAPVEGPALEAVIVAEQTTIVAATTEPVAEAAPVAAEPVTEEKIVAPTPKRSKSPFRFFKRVLSPSKHQDAEPEAAITEVVAIEQTIIVAAQQQLPEIPDVSSPIDVQAPAEALIIAESTTLVAAATTEAPVVQESSEPAESSPSSSPKNRRLSMNFFKRNKSSETAPHVEPITEAVVVEETNVVAAVVPAAEAAPVEAAAPEAEATPTVEVAGEPKAEAKEKKEESVLGKVTSLFRSASKKAKGSKKEKPVEELKTETVKEEQVAEETTEAEAAPALPVLNEPVVEQATVAELVSQLPVVDAPVEAAAVAEVVKTAPKAVEATA</sequence>
<dbReference type="InterPro" id="IPR039712">
    <property type="entry name" value="Meu6"/>
</dbReference>
<protein>
    <recommendedName>
        <fullName evidence="2">Meiotic expression up-regulated protein 6 PH domain-containing protein</fullName>
    </recommendedName>
</protein>
<feature type="compositionally biased region" description="Low complexity" evidence="1">
    <location>
        <begin position="638"/>
        <end position="651"/>
    </location>
</feature>
<dbReference type="PANTHER" id="PTHR42073">
    <property type="entry name" value="MEIOTIC EXPRESSION UP-REGULATED PROTEIN 6"/>
    <property type="match status" value="1"/>
</dbReference>
<dbReference type="STRING" id="698492.A0A0E9NI74"/>
<dbReference type="AlphaFoldDB" id="A0A0E9NI74"/>
<gene>
    <name evidence="3" type="ORF">G7K_3522-t1</name>
</gene>
<feature type="region of interest" description="Disordered" evidence="1">
    <location>
        <begin position="393"/>
        <end position="418"/>
    </location>
</feature>
<evidence type="ECO:0000259" key="2">
    <source>
        <dbReference type="Pfam" id="PF15406"/>
    </source>
</evidence>
<dbReference type="Gene3D" id="2.30.29.30">
    <property type="entry name" value="Pleckstrin-homology domain (PH domain)/Phosphotyrosine-binding domain (PTB)"/>
    <property type="match status" value="1"/>
</dbReference>
<feature type="compositionally biased region" description="Acidic residues" evidence="1">
    <location>
        <begin position="348"/>
        <end position="357"/>
    </location>
</feature>
<name>A0A0E9NI74_SAICN</name>
<dbReference type="Pfam" id="PF15406">
    <property type="entry name" value="PH_6"/>
    <property type="match status" value="1"/>
</dbReference>
<evidence type="ECO:0000256" key="1">
    <source>
        <dbReference type="SAM" id="MobiDB-lite"/>
    </source>
</evidence>
<dbReference type="EMBL" id="BACD03000022">
    <property type="protein sequence ID" value="GAO49371.1"/>
    <property type="molecule type" value="Genomic_DNA"/>
</dbReference>
<proteinExistence type="predicted"/>
<accession>A0A0E9NI74</accession>
<feature type="region of interest" description="Disordered" evidence="1">
    <location>
        <begin position="631"/>
        <end position="655"/>
    </location>
</feature>
<dbReference type="PANTHER" id="PTHR42073:SF1">
    <property type="entry name" value="MEIOTIC EXPRESSION UP-REGULATED PROTEIN 6"/>
    <property type="match status" value="1"/>
</dbReference>
<dbReference type="InterPro" id="IPR039483">
    <property type="entry name" value="Meu6_PH_dom"/>
</dbReference>